<dbReference type="InterPro" id="IPR011583">
    <property type="entry name" value="Chitinase_II/V-like_cat"/>
</dbReference>
<dbReference type="Gene3D" id="3.20.20.80">
    <property type="entry name" value="Glycosidases"/>
    <property type="match status" value="1"/>
</dbReference>
<sequence>MSNVNLSLFFLFCSLVFILCSEKVSICFFTNWSQYRDGLGNFKPENIDTSLCSHINYAFAKINTQTHVIEEYEWNDDSLMSEINSLKSIKPSLKTILTVGGWTHDETEPRFSNMVATASTRKVFIDSAIAFLTAHNFNGLDLDWEYPGNRGSPPGDKQKFTLLLKEIRAAFHGTPFTLTASVGAGPQVIASAYEISEIAKYLDWINIMTYDLHGSWENITGCSTSMSGSMPTASNSLNIWLDGGMPANKITLGLAAYGRTFELKDPNQAGLGAPAIGPGSAGPFTKSAGSLAYYEVCYATWSSFTNYIDSKAGSPYASNGNQWVGYDTPESIKNKVTTLVNSLGLAGISFWALDMDDFAGSFCNLGKYPLLSTAVETMRQFVNNKTDHIAVKVCNASKRWNHVVSLQKWCKEYCLVNRCPAFMCECNYVTIKT</sequence>
<dbReference type="PROSITE" id="PS01095">
    <property type="entry name" value="GH18_1"/>
    <property type="match status" value="1"/>
</dbReference>
<dbReference type="PROSITE" id="PS51910">
    <property type="entry name" value="GH18_2"/>
    <property type="match status" value="1"/>
</dbReference>
<dbReference type="InterPro" id="IPR050314">
    <property type="entry name" value="Glycosyl_Hydrlase_18"/>
</dbReference>
<feature type="signal peptide" evidence="5">
    <location>
        <begin position="1"/>
        <end position="21"/>
    </location>
</feature>
<accession>A0ABM4DE62</accession>
<dbReference type="RefSeq" id="XP_065672692.1">
    <property type="nucleotide sequence ID" value="XM_065816620.1"/>
</dbReference>
<evidence type="ECO:0000256" key="5">
    <source>
        <dbReference type="SAM" id="SignalP"/>
    </source>
</evidence>
<keyword evidence="2 3" id="KW-0326">Glycosidase</keyword>
<dbReference type="PANTHER" id="PTHR11177:SF317">
    <property type="entry name" value="CHITINASE 12-RELATED"/>
    <property type="match status" value="1"/>
</dbReference>
<reference evidence="8" key="1">
    <citation type="submission" date="2025-08" db="UniProtKB">
        <authorList>
            <consortium name="RefSeq"/>
        </authorList>
    </citation>
    <scope>IDENTIFICATION</scope>
</reference>
<dbReference type="Pfam" id="PF00704">
    <property type="entry name" value="Glyco_hydro_18"/>
    <property type="match status" value="1"/>
</dbReference>
<organism evidence="7 8">
    <name type="scientific">Hydra vulgaris</name>
    <name type="common">Hydra</name>
    <name type="synonym">Hydra attenuata</name>
    <dbReference type="NCBI Taxonomy" id="6087"/>
    <lineage>
        <taxon>Eukaryota</taxon>
        <taxon>Metazoa</taxon>
        <taxon>Cnidaria</taxon>
        <taxon>Hydrozoa</taxon>
        <taxon>Hydroidolina</taxon>
        <taxon>Anthoathecata</taxon>
        <taxon>Aplanulata</taxon>
        <taxon>Hydridae</taxon>
        <taxon>Hydra</taxon>
    </lineage>
</organism>
<keyword evidence="5" id="KW-0732">Signal</keyword>
<dbReference type="InterPro" id="IPR029070">
    <property type="entry name" value="Chitinase_insertion_sf"/>
</dbReference>
<dbReference type="CDD" id="cd02872">
    <property type="entry name" value="GH18_chitolectin_chitotriosidase"/>
    <property type="match status" value="1"/>
</dbReference>
<evidence type="ECO:0000313" key="8">
    <source>
        <dbReference type="RefSeq" id="XP_065672692.1"/>
    </source>
</evidence>
<evidence type="ECO:0000256" key="4">
    <source>
        <dbReference type="RuleBase" id="RU004453"/>
    </source>
</evidence>
<dbReference type="InterPro" id="IPR001223">
    <property type="entry name" value="Glyco_hydro18_cat"/>
</dbReference>
<dbReference type="InterPro" id="IPR017853">
    <property type="entry name" value="GH"/>
</dbReference>
<feature type="domain" description="GH18" evidence="6">
    <location>
        <begin position="23"/>
        <end position="381"/>
    </location>
</feature>
<dbReference type="GeneID" id="100203513"/>
<comment type="similarity">
    <text evidence="4">Belongs to the glycosyl hydrolase 18 family.</text>
</comment>
<keyword evidence="1 3" id="KW-0378">Hydrolase</keyword>
<name>A0ABM4DE62_HYDVU</name>
<proteinExistence type="inferred from homology"/>
<dbReference type="SMART" id="SM00636">
    <property type="entry name" value="Glyco_18"/>
    <property type="match status" value="1"/>
</dbReference>
<dbReference type="Proteomes" id="UP001652625">
    <property type="component" value="Chromosome 13"/>
</dbReference>
<evidence type="ECO:0000259" key="6">
    <source>
        <dbReference type="PROSITE" id="PS51910"/>
    </source>
</evidence>
<dbReference type="SUPFAM" id="SSF54556">
    <property type="entry name" value="Chitinase insertion domain"/>
    <property type="match status" value="1"/>
</dbReference>
<evidence type="ECO:0000256" key="2">
    <source>
        <dbReference type="ARBA" id="ARBA00023295"/>
    </source>
</evidence>
<evidence type="ECO:0000313" key="7">
    <source>
        <dbReference type="Proteomes" id="UP001652625"/>
    </source>
</evidence>
<dbReference type="PANTHER" id="PTHR11177">
    <property type="entry name" value="CHITINASE"/>
    <property type="match status" value="1"/>
</dbReference>
<dbReference type="Gene3D" id="3.10.50.10">
    <property type="match status" value="1"/>
</dbReference>
<evidence type="ECO:0000256" key="1">
    <source>
        <dbReference type="ARBA" id="ARBA00022801"/>
    </source>
</evidence>
<feature type="chain" id="PRO_5045978702" evidence="5">
    <location>
        <begin position="22"/>
        <end position="433"/>
    </location>
</feature>
<evidence type="ECO:0000256" key="3">
    <source>
        <dbReference type="RuleBase" id="RU000489"/>
    </source>
</evidence>
<gene>
    <name evidence="8" type="primary">LOC100203513</name>
</gene>
<dbReference type="InterPro" id="IPR001579">
    <property type="entry name" value="Glyco_hydro_18_chit_AS"/>
</dbReference>
<dbReference type="SUPFAM" id="SSF51445">
    <property type="entry name" value="(Trans)glycosidases"/>
    <property type="match status" value="1"/>
</dbReference>
<keyword evidence="7" id="KW-1185">Reference proteome</keyword>
<protein>
    <submittedName>
        <fullName evidence="8">Chitotriosidase-1</fullName>
    </submittedName>
</protein>